<keyword evidence="1" id="KW-0560">Oxidoreductase</keyword>
<protein>
    <recommendedName>
        <fullName evidence="6">Ferredoxin thioredoxin reductase alpha chain domain-containing protein</fullName>
    </recommendedName>
</protein>
<dbReference type="InterPro" id="IPR008990">
    <property type="entry name" value="Elect_transpt_acc-like_dom_sf"/>
</dbReference>
<dbReference type="Proteomes" id="UP000075714">
    <property type="component" value="Unassembled WGS sequence"/>
</dbReference>
<feature type="compositionally biased region" description="Polar residues" evidence="5">
    <location>
        <begin position="68"/>
        <end position="86"/>
    </location>
</feature>
<evidence type="ECO:0000313" key="7">
    <source>
        <dbReference type="EMBL" id="KXZ43812.1"/>
    </source>
</evidence>
<dbReference type="PANTHER" id="PTHR46937:SF4">
    <property type="entry name" value="FERREDOXIN-THIOREDOXIN REDUCTASE SUBUNIT A1, CHLOROPLASTIC"/>
    <property type="match status" value="1"/>
</dbReference>
<dbReference type="Gene3D" id="1.10.287.950">
    <property type="entry name" value="Methyl-accepting chemotaxis protein"/>
    <property type="match status" value="1"/>
</dbReference>
<name>A0A150G1R5_GONPE</name>
<evidence type="ECO:0000256" key="5">
    <source>
        <dbReference type="SAM" id="MobiDB-lite"/>
    </source>
</evidence>
<dbReference type="InterPro" id="IPR044166">
    <property type="entry name" value="FTRV"/>
</dbReference>
<dbReference type="InterPro" id="IPR004207">
    <property type="entry name" value="Fd_thioredoxin_Rdtase_alpha"/>
</dbReference>
<dbReference type="SUPFAM" id="SSF50090">
    <property type="entry name" value="Electron transport accessory proteins"/>
    <property type="match status" value="1"/>
</dbReference>
<dbReference type="AlphaFoldDB" id="A0A150G1R5"/>
<dbReference type="GO" id="GO:0016491">
    <property type="term" value="F:oxidoreductase activity"/>
    <property type="evidence" value="ECO:0007669"/>
    <property type="project" value="UniProtKB-KW"/>
</dbReference>
<evidence type="ECO:0000259" key="6">
    <source>
        <dbReference type="Pfam" id="PF02941"/>
    </source>
</evidence>
<evidence type="ECO:0000256" key="3">
    <source>
        <dbReference type="ARBA" id="ARBA00034474"/>
    </source>
</evidence>
<reference evidence="8" key="1">
    <citation type="journal article" date="2016" name="Nat. Commun.">
        <title>The Gonium pectorale genome demonstrates co-option of cell cycle regulation during the evolution of multicellularity.</title>
        <authorList>
            <person name="Hanschen E.R."/>
            <person name="Marriage T.N."/>
            <person name="Ferris P.J."/>
            <person name="Hamaji T."/>
            <person name="Toyoda A."/>
            <person name="Fujiyama A."/>
            <person name="Neme R."/>
            <person name="Noguchi H."/>
            <person name="Minakuchi Y."/>
            <person name="Suzuki M."/>
            <person name="Kawai-Toyooka H."/>
            <person name="Smith D.R."/>
            <person name="Sparks H."/>
            <person name="Anderson J."/>
            <person name="Bakaric R."/>
            <person name="Luria V."/>
            <person name="Karger A."/>
            <person name="Kirschner M.W."/>
            <person name="Durand P.M."/>
            <person name="Michod R.E."/>
            <person name="Nozaki H."/>
            <person name="Olson B.J."/>
        </authorList>
    </citation>
    <scope>NUCLEOTIDE SEQUENCE [LARGE SCALE GENOMIC DNA]</scope>
    <source>
        <strain evidence="8">NIES-2863</strain>
    </source>
</reference>
<dbReference type="Pfam" id="PF02941">
    <property type="entry name" value="FeThRed_A"/>
    <property type="match status" value="1"/>
</dbReference>
<accession>A0A150G1R5</accession>
<evidence type="ECO:0000256" key="1">
    <source>
        <dbReference type="ARBA" id="ARBA00023002"/>
    </source>
</evidence>
<dbReference type="STRING" id="33097.A0A150G1R5"/>
<evidence type="ECO:0000256" key="4">
    <source>
        <dbReference type="ARBA" id="ARBA00034490"/>
    </source>
</evidence>
<proteinExistence type="inferred from homology"/>
<gene>
    <name evidence="7" type="ORF">GPECTOR_80g172</name>
</gene>
<comment type="similarity">
    <text evidence="4">Belongs to the ferredoxin thioredoxin reductase alpha subunit family.</text>
</comment>
<dbReference type="PANTHER" id="PTHR46937">
    <property type="entry name" value="FERREDOXIN-THIOREDOXIN REDUCTASE, VARIABLE CHAIN"/>
    <property type="match status" value="1"/>
</dbReference>
<comment type="subunit">
    <text evidence="2">Heterodimer of subunit A (variable subunit) and subunit B (catalytic subunit). Heterodimeric FTR forms a complex with ferredoxin and thioredoxin.</text>
</comment>
<dbReference type="Gene3D" id="2.30.30.50">
    <property type="match status" value="1"/>
</dbReference>
<evidence type="ECO:0000313" key="8">
    <source>
        <dbReference type="Proteomes" id="UP000075714"/>
    </source>
</evidence>
<dbReference type="OrthoDB" id="532794at2759"/>
<sequence length="938" mass="100826">MDSVLNECAQLRTQQNAASHARDDIMSRMELVKDQMAGLEVRLGLPYANDSSTTGLDQYGGRRAGTSGAMSSPSKRGSALNPSIPTGSVLDRINRLERRADALAEGNAKAEDEVVALLGKMRELEPRLEALALAAASTRLEADAESTSRVKEAEKRLLSRIQSVESNLESKLSAVSAQTGVTVSSELDKRVNALYDHVDVQVQQLCGDLDRLSREKVDLGALEHYSQRISSLFEGVAQGLADEVSTLVGQLRSEVAAVARSVDEAHMANQVLHDNVKGEMEAMRQLSVQVKEAVSTAQDSLSSTPRVVEEMRGTVHQLVVDAEHLQKAVTGLNSAMASTSSALEMQSHKMGQLAHKLNGLSADVGGVKDMVYGAPASAPSASMGGSGSTSSPGSVSLLSKLAYLDRAMTELTASLGSKADDALLRELERRIANLARQTDVTGEGLRSLSASAFKRADEHASAIQRLTLAVTGNLEERPTTTAVKHLIETAALELRERCDNALAPLWDAVRILQSGLRDAAGELKAVSANVGGLQQTQTDSRSKGVSDRSSIMAALRKALDEEVGSLRSELEERLEKLDAGVSHSAEQLEVHTQVQDRLVRLNTAVEEQLATQVAAWRAGNQQLRGELNSRVEAVTNRVDAVATGLATRVEAVEIVCKKHAEDIQARVSSAALSESTVREIAGSLARNAAKQEVARYSEKEDMKWQVWLEEHGRRQEHLASHGDVIEALEKASRQIKQDLETATTTRVDEDLEAVTQAYATKKEVEELATASMIQRADRAAIEAQVRHLAEEVEVQASSLSVLRAEAVTRSELTAELARKVDLATYLAQGSARAAAASAAAYASRAPLIVRCSGNGSSGSFQEGQRVKVSAPLKVYHVQKHQSGLDLQGMEGVVVADVTQYEGKVLSANFPIYVEFVIPAEPKPIKFKAHLAAEELEAL</sequence>
<evidence type="ECO:0000256" key="2">
    <source>
        <dbReference type="ARBA" id="ARBA00026011"/>
    </source>
</evidence>
<feature type="region of interest" description="Disordered" evidence="5">
    <location>
        <begin position="50"/>
        <end position="86"/>
    </location>
</feature>
<comment type="function">
    <text evidence="3">Variable subunit of the ferredoxin-thioredoxin reductase (FTR), which catalyzes the two-electron reduction of thioredoxins by the electrons provided by reduced ferredoxin.</text>
</comment>
<dbReference type="EMBL" id="LSYV01000081">
    <property type="protein sequence ID" value="KXZ43812.1"/>
    <property type="molecule type" value="Genomic_DNA"/>
</dbReference>
<dbReference type="GO" id="GO:0015979">
    <property type="term" value="P:photosynthesis"/>
    <property type="evidence" value="ECO:0007669"/>
    <property type="project" value="InterPro"/>
</dbReference>
<keyword evidence="8" id="KW-1185">Reference proteome</keyword>
<comment type="caution">
    <text evidence="7">The sequence shown here is derived from an EMBL/GenBank/DDBJ whole genome shotgun (WGS) entry which is preliminary data.</text>
</comment>
<feature type="domain" description="Ferredoxin thioredoxin reductase alpha chain" evidence="6">
    <location>
        <begin position="863"/>
        <end position="934"/>
    </location>
</feature>
<organism evidence="7 8">
    <name type="scientific">Gonium pectorale</name>
    <name type="common">Green alga</name>
    <dbReference type="NCBI Taxonomy" id="33097"/>
    <lineage>
        <taxon>Eukaryota</taxon>
        <taxon>Viridiplantae</taxon>
        <taxon>Chlorophyta</taxon>
        <taxon>core chlorophytes</taxon>
        <taxon>Chlorophyceae</taxon>
        <taxon>CS clade</taxon>
        <taxon>Chlamydomonadales</taxon>
        <taxon>Volvocaceae</taxon>
        <taxon>Gonium</taxon>
    </lineage>
</organism>